<dbReference type="EMBL" id="PGUY01000022">
    <property type="protein sequence ID" value="PLT30412.1"/>
    <property type="molecule type" value="Genomic_DNA"/>
</dbReference>
<feature type="transmembrane region" description="Helical" evidence="1">
    <location>
        <begin position="47"/>
        <end position="71"/>
    </location>
</feature>
<dbReference type="AlphaFoldDB" id="A0A2N5M7V2"/>
<dbReference type="Proteomes" id="UP000234748">
    <property type="component" value="Unassembled WGS sequence"/>
</dbReference>
<comment type="caution">
    <text evidence="2">The sequence shown here is derived from an EMBL/GenBank/DDBJ whole genome shotgun (WGS) entry which is preliminary data.</text>
</comment>
<keyword evidence="1" id="KW-0472">Membrane</keyword>
<organism evidence="2 3">
    <name type="scientific">Peribacillus deserti</name>
    <dbReference type="NCBI Taxonomy" id="673318"/>
    <lineage>
        <taxon>Bacteria</taxon>
        <taxon>Bacillati</taxon>
        <taxon>Bacillota</taxon>
        <taxon>Bacilli</taxon>
        <taxon>Bacillales</taxon>
        <taxon>Bacillaceae</taxon>
        <taxon>Peribacillus</taxon>
    </lineage>
</organism>
<name>A0A2N5M7V2_9BACI</name>
<gene>
    <name evidence="2" type="ORF">CUU66_08040</name>
</gene>
<proteinExistence type="predicted"/>
<evidence type="ECO:0000313" key="2">
    <source>
        <dbReference type="EMBL" id="PLT30412.1"/>
    </source>
</evidence>
<reference evidence="2 3" key="1">
    <citation type="submission" date="2017-11" db="EMBL/GenBank/DDBJ databases">
        <title>Comparitive Functional Genomics of Dry Heat Resistant strains isolated from the Viking Spacecraft.</title>
        <authorList>
            <person name="Seuylemezian A."/>
            <person name="Cooper K."/>
            <person name="Vaishampayan P."/>
        </authorList>
    </citation>
    <scope>NUCLEOTIDE SEQUENCE [LARGE SCALE GENOMIC DNA]</scope>
    <source>
        <strain evidence="2 3">V1-29</strain>
    </source>
</reference>
<accession>A0A2N5M7V2</accession>
<keyword evidence="1" id="KW-0812">Transmembrane</keyword>
<sequence>MLIVKVKREWTTSHNSGFPLLFSGKSLPLKLEAFNFRRPEGVSRHFLIFWLDLTSFMLQIPYFMLIFRHFMLMFRGFMLRF</sequence>
<protein>
    <submittedName>
        <fullName evidence="2">Uncharacterized protein</fullName>
    </submittedName>
</protein>
<keyword evidence="1" id="KW-1133">Transmembrane helix</keyword>
<evidence type="ECO:0000313" key="3">
    <source>
        <dbReference type="Proteomes" id="UP000234748"/>
    </source>
</evidence>
<evidence type="ECO:0000256" key="1">
    <source>
        <dbReference type="SAM" id="Phobius"/>
    </source>
</evidence>
<keyword evidence="3" id="KW-1185">Reference proteome</keyword>